<dbReference type="SMART" id="SM00709">
    <property type="entry name" value="Zpr1"/>
    <property type="match status" value="1"/>
</dbReference>
<dbReference type="InterPro" id="IPR004457">
    <property type="entry name" value="Znf_ZPR1"/>
</dbReference>
<keyword evidence="3" id="KW-0863">Zinc-finger</keyword>
<dbReference type="Gene3D" id="2.60.120.1040">
    <property type="entry name" value="ZPR1, A/B domain"/>
    <property type="match status" value="1"/>
</dbReference>
<dbReference type="PATRIC" id="fig|129848.4.peg.1603"/>
<sequence>MNDMMADCPVCKAKGTLKVTSKTEQIPYFGEILESTVQCSQCGYKHSDTICLDQKEPVRYTLEVHKEMLNARIVKSPSATVTIPELGLKVEPGPKSQGYVSNVEGVLNRFEEAVVRALKMTDDETIRENALKILEEIVQVKTGERSATIVLEDPFGHSMIDHENAEHRKLTEDEIKNLRTGFATIEK</sequence>
<organism evidence="6 7">
    <name type="scientific">Methanobacterium congolense</name>
    <dbReference type="NCBI Taxonomy" id="118062"/>
    <lineage>
        <taxon>Archaea</taxon>
        <taxon>Methanobacteriati</taxon>
        <taxon>Methanobacteriota</taxon>
        <taxon>Methanomada group</taxon>
        <taxon>Methanobacteria</taxon>
        <taxon>Methanobacteriales</taxon>
        <taxon>Methanobacteriaceae</taxon>
        <taxon>Methanobacterium</taxon>
    </lineage>
</organism>
<dbReference type="STRING" id="118062.MCBB_1570"/>
<dbReference type="KEGG" id="mcub:MCBB_1570"/>
<dbReference type="PANTHER" id="PTHR10876:SF0">
    <property type="entry name" value="ZINC FINGER PROTEIN ZPR1"/>
    <property type="match status" value="1"/>
</dbReference>
<evidence type="ECO:0000256" key="1">
    <source>
        <dbReference type="ARBA" id="ARBA00008354"/>
    </source>
</evidence>
<dbReference type="Pfam" id="PF03367">
    <property type="entry name" value="Zn_ribbon_ZPR1"/>
    <property type="match status" value="1"/>
</dbReference>
<evidence type="ECO:0000256" key="3">
    <source>
        <dbReference type="ARBA" id="ARBA00022771"/>
    </source>
</evidence>
<keyword evidence="4" id="KW-0862">Zinc</keyword>
<evidence type="ECO:0000313" key="7">
    <source>
        <dbReference type="Proteomes" id="UP000094707"/>
    </source>
</evidence>
<proteinExistence type="inferred from homology"/>
<evidence type="ECO:0000313" key="6">
    <source>
        <dbReference type="EMBL" id="SCG86125.1"/>
    </source>
</evidence>
<reference evidence="6 7" key="1">
    <citation type="submission" date="2016-08" db="EMBL/GenBank/DDBJ databases">
        <authorList>
            <person name="Seilhamer J.J."/>
        </authorList>
    </citation>
    <scope>NUCLEOTIDE SEQUENCE [LARGE SCALE GENOMIC DNA]</scope>
    <source>
        <strain evidence="6">Buetzberg</strain>
    </source>
</reference>
<dbReference type="PANTHER" id="PTHR10876">
    <property type="entry name" value="ZINC FINGER PROTEIN ZPR1"/>
    <property type="match status" value="1"/>
</dbReference>
<dbReference type="InterPro" id="IPR042452">
    <property type="entry name" value="ZPR1_Znf1/2"/>
</dbReference>
<evidence type="ECO:0000259" key="5">
    <source>
        <dbReference type="SMART" id="SM00709"/>
    </source>
</evidence>
<dbReference type="Pfam" id="PF22794">
    <property type="entry name" value="jr-ZPR1"/>
    <property type="match status" value="1"/>
</dbReference>
<dbReference type="GO" id="GO:0008270">
    <property type="term" value="F:zinc ion binding"/>
    <property type="evidence" value="ECO:0007669"/>
    <property type="project" value="UniProtKB-KW"/>
</dbReference>
<dbReference type="InterPro" id="IPR042451">
    <property type="entry name" value="ZPR1_A/B_dom"/>
</dbReference>
<dbReference type="NCBIfam" id="TIGR00340">
    <property type="entry name" value="zpr1_rel"/>
    <property type="match status" value="1"/>
</dbReference>
<dbReference type="OrthoDB" id="14924at2157"/>
<evidence type="ECO:0000256" key="4">
    <source>
        <dbReference type="ARBA" id="ARBA00022833"/>
    </source>
</evidence>
<name>A0A1D3L3J5_9EURY</name>
<dbReference type="InterPro" id="IPR004470">
    <property type="entry name" value="ZPR1-like_arc"/>
</dbReference>
<dbReference type="AlphaFoldDB" id="A0A1D3L3J5"/>
<keyword evidence="2" id="KW-0479">Metal-binding</keyword>
<accession>A0A1D3L3J5</accession>
<feature type="domain" description="Zinc finger ZPR1-type" evidence="5">
    <location>
        <begin position="6"/>
        <end position="162"/>
    </location>
</feature>
<dbReference type="EMBL" id="LT607756">
    <property type="protein sequence ID" value="SCG86125.1"/>
    <property type="molecule type" value="Genomic_DNA"/>
</dbReference>
<dbReference type="NCBIfam" id="TIGR00310">
    <property type="entry name" value="ZPR1_znf"/>
    <property type="match status" value="1"/>
</dbReference>
<dbReference type="InterPro" id="IPR056180">
    <property type="entry name" value="ZPR1_jr_dom"/>
</dbReference>
<keyword evidence="7" id="KW-1185">Reference proteome</keyword>
<dbReference type="Gene3D" id="2.20.25.420">
    <property type="entry name" value="ZPR1, zinc finger domain"/>
    <property type="match status" value="1"/>
</dbReference>
<dbReference type="Proteomes" id="UP000094707">
    <property type="component" value="Chromosome I"/>
</dbReference>
<dbReference type="InterPro" id="IPR040141">
    <property type="entry name" value="ZPR1"/>
</dbReference>
<gene>
    <name evidence="6" type="ORF">MCBB_1570</name>
</gene>
<protein>
    <submittedName>
        <fullName evidence="6">Putative ZPR1-like protein PH1223</fullName>
    </submittedName>
</protein>
<evidence type="ECO:0000256" key="2">
    <source>
        <dbReference type="ARBA" id="ARBA00022723"/>
    </source>
</evidence>
<comment type="similarity">
    <text evidence="1">Belongs to the ZPR1 family.</text>
</comment>